<dbReference type="GO" id="GO:0003697">
    <property type="term" value="F:single-stranded DNA binding"/>
    <property type="evidence" value="ECO:0007669"/>
    <property type="project" value="TreeGrafter"/>
</dbReference>
<comment type="subcellular location">
    <subcellularLocation>
        <location evidence="1">Nucleus</location>
    </subcellularLocation>
</comment>
<evidence type="ECO:0000256" key="5">
    <source>
        <dbReference type="ARBA" id="ARBA00023306"/>
    </source>
</evidence>
<keyword evidence="4" id="KW-0539">Nucleus</keyword>
<accession>A0A182XJN6</accession>
<evidence type="ECO:0008006" key="9">
    <source>
        <dbReference type="Google" id="ProtNLM"/>
    </source>
</evidence>
<keyword evidence="8" id="KW-1185">Reference proteome</keyword>
<feature type="compositionally biased region" description="Acidic residues" evidence="6">
    <location>
        <begin position="135"/>
        <end position="154"/>
    </location>
</feature>
<dbReference type="STRING" id="34691.A0A182XJN6"/>
<dbReference type="GO" id="GO:0003688">
    <property type="term" value="F:DNA replication origin binding"/>
    <property type="evidence" value="ECO:0007669"/>
    <property type="project" value="TreeGrafter"/>
</dbReference>
<dbReference type="GO" id="GO:0000727">
    <property type="term" value="P:double-strand break repair via break-induced replication"/>
    <property type="evidence" value="ECO:0007669"/>
    <property type="project" value="TreeGrafter"/>
</dbReference>
<evidence type="ECO:0000256" key="3">
    <source>
        <dbReference type="ARBA" id="ARBA00022705"/>
    </source>
</evidence>
<reference evidence="7" key="1">
    <citation type="submission" date="2020-05" db="UniProtKB">
        <authorList>
            <consortium name="EnsemblMetazoa"/>
        </authorList>
    </citation>
    <scope>IDENTIFICATION</scope>
    <source>
        <strain evidence="7">SANGQUA</strain>
    </source>
</reference>
<name>A0A182XJN6_ANOQN</name>
<keyword evidence="5" id="KW-0131">Cell cycle</keyword>
<proteinExistence type="inferred from homology"/>
<organism evidence="7 8">
    <name type="scientific">Anopheles quadriannulatus</name>
    <name type="common">Mosquito</name>
    <dbReference type="NCBI Taxonomy" id="34691"/>
    <lineage>
        <taxon>Eukaryota</taxon>
        <taxon>Metazoa</taxon>
        <taxon>Ecdysozoa</taxon>
        <taxon>Arthropoda</taxon>
        <taxon>Hexapoda</taxon>
        <taxon>Insecta</taxon>
        <taxon>Pterygota</taxon>
        <taxon>Neoptera</taxon>
        <taxon>Endopterygota</taxon>
        <taxon>Diptera</taxon>
        <taxon>Nematocera</taxon>
        <taxon>Culicoidea</taxon>
        <taxon>Culicidae</taxon>
        <taxon>Anophelinae</taxon>
        <taxon>Anopheles</taxon>
    </lineage>
</organism>
<feature type="compositionally biased region" description="Gly residues" evidence="6">
    <location>
        <begin position="156"/>
        <end position="171"/>
    </location>
</feature>
<evidence type="ECO:0000256" key="4">
    <source>
        <dbReference type="ARBA" id="ARBA00023242"/>
    </source>
</evidence>
<dbReference type="GO" id="GO:0006270">
    <property type="term" value="P:DNA replication initiation"/>
    <property type="evidence" value="ECO:0007669"/>
    <property type="project" value="InterPro"/>
</dbReference>
<dbReference type="GO" id="GO:0003682">
    <property type="term" value="F:chromatin binding"/>
    <property type="evidence" value="ECO:0007669"/>
    <property type="project" value="TreeGrafter"/>
</dbReference>
<dbReference type="PANTHER" id="PTHR10507">
    <property type="entry name" value="CDC45-RELATED PROTEIN"/>
    <property type="match status" value="1"/>
</dbReference>
<evidence type="ECO:0000313" key="8">
    <source>
        <dbReference type="Proteomes" id="UP000076407"/>
    </source>
</evidence>
<evidence type="ECO:0000256" key="6">
    <source>
        <dbReference type="SAM" id="MobiDB-lite"/>
    </source>
</evidence>
<dbReference type="PANTHER" id="PTHR10507:SF0">
    <property type="entry name" value="CELL DIVISION CONTROL PROTEIN 45 HOMOLOG"/>
    <property type="match status" value="1"/>
</dbReference>
<evidence type="ECO:0000313" key="7">
    <source>
        <dbReference type="EnsemblMetazoa" id="AQUA010070-PA"/>
    </source>
</evidence>
<evidence type="ECO:0000256" key="1">
    <source>
        <dbReference type="ARBA" id="ARBA00004123"/>
    </source>
</evidence>
<feature type="region of interest" description="Disordered" evidence="6">
    <location>
        <begin position="135"/>
        <end position="177"/>
    </location>
</feature>
<dbReference type="VEuPathDB" id="VectorBase:AQUA010070"/>
<dbReference type="GO" id="GO:0031261">
    <property type="term" value="C:DNA replication preinitiation complex"/>
    <property type="evidence" value="ECO:0007669"/>
    <property type="project" value="TreeGrafter"/>
</dbReference>
<evidence type="ECO:0000256" key="2">
    <source>
        <dbReference type="ARBA" id="ARBA00010727"/>
    </source>
</evidence>
<keyword evidence="3" id="KW-0235">DNA replication</keyword>
<dbReference type="Pfam" id="PF02724">
    <property type="entry name" value="CDC45"/>
    <property type="match status" value="1"/>
</dbReference>
<protein>
    <recommendedName>
        <fullName evidence="9">CDC45-like protein</fullName>
    </recommendedName>
</protein>
<sequence>MFIADLRKDFYQQLIGKRILVLVNYDLDAICASKILQALFRCDNVIYSIVPIMGLAAMRRAYSEHRGDIRYVLLVNCGGCIDIVDVLQPDQDVVFFICDSHRPYDVCNVYSDGQVRILGEMNRNENIPAFEDIFQDSDNESGDEDEEDDDDAGYNEDGGGSDSDGGGGGGAPKPANNRIQRIEQRLLRRRERKAWQERRLTLMFEYAQYAYYGSSSALSIFELAWRMSKDSLDLLWWAIVGVTEQKLLGKVESASYTLLIEKLQSHVSRLTNKASDQAIQTSVKIVFESDLQLALFRHWSVLDSLRYSYYPACRLKLWTHKGDKQMNELLVDMGLPLVQAKQTFNAMDLVLRREFYEKIEKFAEKYNMPDVTYASFVLQYGYRNKYSAADYVYSMLAILESVRQDRLPEACFLQSMDALSRGKKAILDEGIDLCKTLLTTIFKQVQTCLEMHQIRSAGPFLYLVLQEEVSFFSCPYGLLLLARFLLRAHVAVSRNRRAQELPLIAVAPIDLARGISLLAGVPPVCEDSRHFFAKAFEEAGNRSGAVISQDFFETAVIQIKQSDCTKFLDALTVMLS</sequence>
<comment type="similarity">
    <text evidence="2">Belongs to the CDC45 family.</text>
</comment>
<dbReference type="AlphaFoldDB" id="A0A182XJN6"/>
<dbReference type="EnsemblMetazoa" id="AQUA010070-RA">
    <property type="protein sequence ID" value="AQUA010070-PA"/>
    <property type="gene ID" value="AQUA010070"/>
</dbReference>
<dbReference type="Proteomes" id="UP000076407">
    <property type="component" value="Unassembled WGS sequence"/>
</dbReference>
<dbReference type="GO" id="GO:1902977">
    <property type="term" value="P:mitotic DNA replication preinitiation complex assembly"/>
    <property type="evidence" value="ECO:0007669"/>
    <property type="project" value="TreeGrafter"/>
</dbReference>
<dbReference type="InterPro" id="IPR003874">
    <property type="entry name" value="CDC45"/>
</dbReference>